<evidence type="ECO:0000313" key="2">
    <source>
        <dbReference type="Proteomes" id="UP000245533"/>
    </source>
</evidence>
<sequence>MFKPREYIGISLEGEFLKIARVKPSKNGLELVRLDKLKLVEPLQTESKPVFEQEKTEDSDVFSEDVFSEEDPDAIFGLDDDDDEDDSNDLAELDLSDIEDSVDDFDEPDLVKEAGTARSNQEMLAQYLDDFSKSKIMMALNIENGNTIFQIIRNANYNDLKKKDIEQNVQEKLQAIYGSTPQSDYYDYLIRNDGTLVIASIDEESHALQLVNQTKEMFDRNYYITDVIPDESAMLGLYRNHYEDNQEQITGLIQFGPKKCRMIFTQGHEVLQVSPVINEGTESKNFLNTIFSKILFQLDTGDIPGVDRLLIFNNTVGEKATDFFRQNFPDLICEEFKFDPDKMLIGESMKETVSAFSTAIGIASLSANGGRDKYPPLSFLPKYVSEHQKVFQLQWHGIALLILIGVSPIILNHFYQQNQSQIEQLQTDNTRIQSSIEELAPFVEESEMLSAQIADLSGQLTLLTELSRDNIRWTVTLDRFNQAVEQVGGMWINSVRQNDDVLMVDGYSLTRERIPMLANQFPEVTLLSVRREQIREREVFYFNMMIRSVIADESEFTPESARQIDEMLNLGE</sequence>
<proteinExistence type="predicted"/>
<comment type="caution">
    <text evidence="1">The sequence shown here is derived from an EMBL/GenBank/DDBJ whole genome shotgun (WGS) entry which is preliminary data.</text>
</comment>
<keyword evidence="2" id="KW-1185">Reference proteome</keyword>
<name>A0A316U2R2_9BACT</name>
<dbReference type="RefSeq" id="WP_109645688.1">
    <property type="nucleotide sequence ID" value="NZ_QGGB01000003.1"/>
</dbReference>
<dbReference type="OrthoDB" id="9764682at2"/>
<organism evidence="1 2">
    <name type="scientific">Rhodohalobacter mucosus</name>
    <dbReference type="NCBI Taxonomy" id="2079485"/>
    <lineage>
        <taxon>Bacteria</taxon>
        <taxon>Pseudomonadati</taxon>
        <taxon>Balneolota</taxon>
        <taxon>Balneolia</taxon>
        <taxon>Balneolales</taxon>
        <taxon>Balneolaceae</taxon>
        <taxon>Rhodohalobacter</taxon>
    </lineage>
</organism>
<gene>
    <name evidence="1" type="ORF">DDZ15_04945</name>
</gene>
<dbReference type="Proteomes" id="UP000245533">
    <property type="component" value="Unassembled WGS sequence"/>
</dbReference>
<reference evidence="1 2" key="1">
    <citation type="submission" date="2018-05" db="EMBL/GenBank/DDBJ databases">
        <title>Rhodohalobacter halophilus gen. nov., sp. nov., a moderately halophilic member of the family Balneolaceae.</title>
        <authorList>
            <person name="Liu Z.-W."/>
        </authorList>
    </citation>
    <scope>NUCLEOTIDE SEQUENCE [LARGE SCALE GENOMIC DNA]</scope>
    <source>
        <strain evidence="1 2">8A47</strain>
    </source>
</reference>
<protein>
    <submittedName>
        <fullName evidence="1">Uncharacterized protein</fullName>
    </submittedName>
</protein>
<evidence type="ECO:0000313" key="1">
    <source>
        <dbReference type="EMBL" id="PWN07606.1"/>
    </source>
</evidence>
<dbReference type="AlphaFoldDB" id="A0A316U2R2"/>
<dbReference type="EMBL" id="QGGB01000003">
    <property type="protein sequence ID" value="PWN07606.1"/>
    <property type="molecule type" value="Genomic_DNA"/>
</dbReference>
<accession>A0A316U2R2</accession>